<dbReference type="SUPFAM" id="SSF48452">
    <property type="entry name" value="TPR-like"/>
    <property type="match status" value="1"/>
</dbReference>
<evidence type="ECO:0000256" key="1">
    <source>
        <dbReference type="SAM" id="SignalP"/>
    </source>
</evidence>
<feature type="chain" id="PRO_5046604315" description="Tetratricopeptide repeat protein" evidence="1">
    <location>
        <begin position="20"/>
        <end position="588"/>
    </location>
</feature>
<sequence>MMRWLLVVVGAALSLPAHAQLTAPVKNGETTITVTGTKIRDAKVEMSDWRMAETPHVVVFSQGDEKDLIRTAHNLEKLHFLLSALTGKVDEPDETIKVAVTMIGDVGTFEQLRLTDLRWQYGPFPRAFAKTIYYDPRDEGSVLATTQDGVNLVLRPSVGRPTNRNCDGGDGGFPPVTQIVVAPRGELGEVDANDAYMQMPVNELAFCQSAESRLYAGFAQNYLMTYSPAAYPRWFLQGFGEMFATMAAGDDFVEYGQLPTGFFQVMEHFGGYPVSHILDGRYLSGKGRAWTPYHAWRLSHLLYFSDEWKPRLREYLDALARGADLQSAARALGDPAALQSAVTNYRGRKLQAERMTFPAERAPPPTVRRLTRAEAGLIRGRLELGARIEVPDAGPDRERALARRTAWLDRLRANARQFPDLIEHQLLLAEAECRTGNPEACLGAADRVIAQAPTETRALVWKGTALTQLAARAPQAERRQRLEEARSFIVKANRQDPESSLPLIAYHESFATAGEQAPDVAVEGLYKIVQSAPAAPGPRLKLGEELVARDLAAEARRTLLPVAKGPFETPEKPAAAALLPKAGAGAGG</sequence>
<dbReference type="RefSeq" id="WP_256506007.1">
    <property type="nucleotide sequence ID" value="NZ_CP101740.1"/>
</dbReference>
<dbReference type="Gene3D" id="1.25.40.10">
    <property type="entry name" value="Tetratricopeptide repeat domain"/>
    <property type="match status" value="1"/>
</dbReference>
<gene>
    <name evidence="2" type="ORF">NMP03_13645</name>
</gene>
<name>A0ABY5L916_9SPHN</name>
<reference evidence="2" key="1">
    <citation type="submission" date="2022-07" db="EMBL/GenBank/DDBJ databases">
        <title>Sphingomonas sp. nov., a novel bacterium isolated from the north slope of the Mount Everest.</title>
        <authorList>
            <person name="Cui X."/>
            <person name="Liu Y."/>
        </authorList>
    </citation>
    <scope>NUCLEOTIDE SEQUENCE</scope>
    <source>
        <strain evidence="2">S5-59</strain>
    </source>
</reference>
<evidence type="ECO:0000313" key="3">
    <source>
        <dbReference type="Proteomes" id="UP001058533"/>
    </source>
</evidence>
<dbReference type="Proteomes" id="UP001058533">
    <property type="component" value="Chromosome"/>
</dbReference>
<keyword evidence="1" id="KW-0732">Signal</keyword>
<dbReference type="InterPro" id="IPR011990">
    <property type="entry name" value="TPR-like_helical_dom_sf"/>
</dbReference>
<evidence type="ECO:0008006" key="4">
    <source>
        <dbReference type="Google" id="ProtNLM"/>
    </source>
</evidence>
<accession>A0ABY5L916</accession>
<feature type="signal peptide" evidence="1">
    <location>
        <begin position="1"/>
        <end position="19"/>
    </location>
</feature>
<proteinExistence type="predicted"/>
<keyword evidence="3" id="KW-1185">Reference proteome</keyword>
<protein>
    <recommendedName>
        <fullName evidence="4">Tetratricopeptide repeat protein</fullName>
    </recommendedName>
</protein>
<organism evidence="2 3">
    <name type="scientific">Sphingomonas qomolangmaensis</name>
    <dbReference type="NCBI Taxonomy" id="2918765"/>
    <lineage>
        <taxon>Bacteria</taxon>
        <taxon>Pseudomonadati</taxon>
        <taxon>Pseudomonadota</taxon>
        <taxon>Alphaproteobacteria</taxon>
        <taxon>Sphingomonadales</taxon>
        <taxon>Sphingomonadaceae</taxon>
        <taxon>Sphingomonas</taxon>
    </lineage>
</organism>
<dbReference type="EMBL" id="CP101740">
    <property type="protein sequence ID" value="UUL82214.1"/>
    <property type="molecule type" value="Genomic_DNA"/>
</dbReference>
<evidence type="ECO:0000313" key="2">
    <source>
        <dbReference type="EMBL" id="UUL82214.1"/>
    </source>
</evidence>